<sequence>MKEVAAVKGPCSSPVTVLEIRQTIKKLKNKKSAGYDQISNYMIKLLPPAYLEGLATCFNKWLEEGTFPDCWKIAR</sequence>
<feature type="non-terminal residue" evidence="1">
    <location>
        <position position="75"/>
    </location>
</feature>
<name>A0A8S3E1V5_9BILA</name>
<dbReference type="EMBL" id="CAJOBH010215568">
    <property type="protein sequence ID" value="CAF5021035.1"/>
    <property type="molecule type" value="Genomic_DNA"/>
</dbReference>
<evidence type="ECO:0000313" key="1">
    <source>
        <dbReference type="EMBL" id="CAF5021035.1"/>
    </source>
</evidence>
<dbReference type="AlphaFoldDB" id="A0A8S3E1V5"/>
<accession>A0A8S3E1V5</accession>
<gene>
    <name evidence="1" type="ORF">BYL167_LOCUS55960</name>
</gene>
<comment type="caution">
    <text evidence="1">The sequence shown here is derived from an EMBL/GenBank/DDBJ whole genome shotgun (WGS) entry which is preliminary data.</text>
</comment>
<evidence type="ECO:0008006" key="3">
    <source>
        <dbReference type="Google" id="ProtNLM"/>
    </source>
</evidence>
<proteinExistence type="predicted"/>
<evidence type="ECO:0000313" key="2">
    <source>
        <dbReference type="Proteomes" id="UP000681967"/>
    </source>
</evidence>
<protein>
    <recommendedName>
        <fullName evidence="3">Reverse transcriptase</fullName>
    </recommendedName>
</protein>
<organism evidence="1 2">
    <name type="scientific">Rotaria magnacalcarata</name>
    <dbReference type="NCBI Taxonomy" id="392030"/>
    <lineage>
        <taxon>Eukaryota</taxon>
        <taxon>Metazoa</taxon>
        <taxon>Spiralia</taxon>
        <taxon>Gnathifera</taxon>
        <taxon>Rotifera</taxon>
        <taxon>Eurotatoria</taxon>
        <taxon>Bdelloidea</taxon>
        <taxon>Philodinida</taxon>
        <taxon>Philodinidae</taxon>
        <taxon>Rotaria</taxon>
    </lineage>
</organism>
<dbReference type="Proteomes" id="UP000681967">
    <property type="component" value="Unassembled WGS sequence"/>
</dbReference>
<reference evidence="1" key="1">
    <citation type="submission" date="2021-02" db="EMBL/GenBank/DDBJ databases">
        <authorList>
            <person name="Nowell W R."/>
        </authorList>
    </citation>
    <scope>NUCLEOTIDE SEQUENCE</scope>
</reference>